<evidence type="ECO:0000313" key="4">
    <source>
        <dbReference type="WBParaSite" id="nRc.2.0.1.t01850-RA"/>
    </source>
</evidence>
<keyword evidence="1" id="KW-0175">Coiled coil</keyword>
<name>A0A915HK68_ROMCU</name>
<feature type="region of interest" description="Disordered" evidence="2">
    <location>
        <begin position="99"/>
        <end position="202"/>
    </location>
</feature>
<keyword evidence="3" id="KW-1185">Reference proteome</keyword>
<dbReference type="WBParaSite" id="nRc.2.0.1.t01850-RA">
    <property type="protein sequence ID" value="nRc.2.0.1.t01850-RA"/>
    <property type="gene ID" value="nRc.2.0.1.g01850"/>
</dbReference>
<accession>A0A915HK68</accession>
<dbReference type="Proteomes" id="UP000887565">
    <property type="component" value="Unplaced"/>
</dbReference>
<evidence type="ECO:0000313" key="3">
    <source>
        <dbReference type="Proteomes" id="UP000887565"/>
    </source>
</evidence>
<organism evidence="3 4">
    <name type="scientific">Romanomermis culicivorax</name>
    <name type="common">Nematode worm</name>
    <dbReference type="NCBI Taxonomy" id="13658"/>
    <lineage>
        <taxon>Eukaryota</taxon>
        <taxon>Metazoa</taxon>
        <taxon>Ecdysozoa</taxon>
        <taxon>Nematoda</taxon>
        <taxon>Enoplea</taxon>
        <taxon>Dorylaimia</taxon>
        <taxon>Mermithida</taxon>
        <taxon>Mermithoidea</taxon>
        <taxon>Mermithidae</taxon>
        <taxon>Romanomermis</taxon>
    </lineage>
</organism>
<reference evidence="4" key="1">
    <citation type="submission" date="2022-11" db="UniProtKB">
        <authorList>
            <consortium name="WormBaseParasite"/>
        </authorList>
    </citation>
    <scope>IDENTIFICATION</scope>
</reference>
<proteinExistence type="predicted"/>
<feature type="compositionally biased region" description="Basic and acidic residues" evidence="2">
    <location>
        <begin position="121"/>
        <end position="134"/>
    </location>
</feature>
<protein>
    <submittedName>
        <fullName evidence="4">Uncharacterized protein</fullName>
    </submittedName>
</protein>
<evidence type="ECO:0000256" key="1">
    <source>
        <dbReference type="SAM" id="Coils"/>
    </source>
</evidence>
<dbReference type="AlphaFoldDB" id="A0A915HK68"/>
<sequence>AILSLKSALKIANNKIEALERVINVRDEEIKSMKRQKSVEDLKILQRSVESVNALKPSVNRVNKQARNYNPRVLGDKKLSLKNPTTEQLFRRKKVPIIDPGDQTQKSKNAIAIRNPLNRQKSLDKNSDVEKKISEPNVTITSSKSTIATGDSVDNGIFSQPNALGLRGSDSKEKPKQHIVSYNQRSKPNSSANGSKSTKKSD</sequence>
<feature type="compositionally biased region" description="Polar residues" evidence="2">
    <location>
        <begin position="180"/>
        <end position="196"/>
    </location>
</feature>
<evidence type="ECO:0000256" key="2">
    <source>
        <dbReference type="SAM" id="MobiDB-lite"/>
    </source>
</evidence>
<feature type="coiled-coil region" evidence="1">
    <location>
        <begin position="2"/>
        <end position="36"/>
    </location>
</feature>
<feature type="compositionally biased region" description="Polar residues" evidence="2">
    <location>
        <begin position="136"/>
        <end position="149"/>
    </location>
</feature>